<evidence type="ECO:0000313" key="4">
    <source>
        <dbReference type="Proteomes" id="UP001597229"/>
    </source>
</evidence>
<proteinExistence type="inferred from homology"/>
<dbReference type="Gene3D" id="3.90.226.10">
    <property type="entry name" value="2-enoyl-CoA Hydratase, Chain A, domain 1"/>
    <property type="match status" value="1"/>
</dbReference>
<dbReference type="PANTHER" id="PTHR11941:SF54">
    <property type="entry name" value="ENOYL-COA HYDRATASE, MITOCHONDRIAL"/>
    <property type="match status" value="1"/>
</dbReference>
<protein>
    <submittedName>
        <fullName evidence="3">Enoyl-CoA hydratase/isomerase family protein</fullName>
    </submittedName>
</protein>
<name>A0ABW3VV53_9ACTN</name>
<comment type="similarity">
    <text evidence="1 2">Belongs to the enoyl-CoA hydratase/isomerase family.</text>
</comment>
<reference evidence="4" key="1">
    <citation type="journal article" date="2019" name="Int. J. Syst. Evol. Microbiol.">
        <title>The Global Catalogue of Microorganisms (GCM) 10K type strain sequencing project: providing services to taxonomists for standard genome sequencing and annotation.</title>
        <authorList>
            <consortium name="The Broad Institute Genomics Platform"/>
            <consortium name="The Broad Institute Genome Sequencing Center for Infectious Disease"/>
            <person name="Wu L."/>
            <person name="Ma J."/>
        </authorList>
    </citation>
    <scope>NUCLEOTIDE SEQUENCE [LARGE SCALE GENOMIC DNA]</scope>
    <source>
        <strain evidence="4">CCUG 52478</strain>
    </source>
</reference>
<evidence type="ECO:0000256" key="1">
    <source>
        <dbReference type="ARBA" id="ARBA00005254"/>
    </source>
</evidence>
<evidence type="ECO:0000313" key="3">
    <source>
        <dbReference type="EMBL" id="MFD1246792.1"/>
    </source>
</evidence>
<dbReference type="PROSITE" id="PS00166">
    <property type="entry name" value="ENOYL_COA_HYDRATASE"/>
    <property type="match status" value="1"/>
</dbReference>
<organism evidence="3 4">
    <name type="scientific">Nocardioides ginsengisoli</name>
    <dbReference type="NCBI Taxonomy" id="363868"/>
    <lineage>
        <taxon>Bacteria</taxon>
        <taxon>Bacillati</taxon>
        <taxon>Actinomycetota</taxon>
        <taxon>Actinomycetes</taxon>
        <taxon>Propionibacteriales</taxon>
        <taxon>Nocardioidaceae</taxon>
        <taxon>Nocardioides</taxon>
    </lineage>
</organism>
<dbReference type="Proteomes" id="UP001597229">
    <property type="component" value="Unassembled WGS sequence"/>
</dbReference>
<dbReference type="Pfam" id="PF00378">
    <property type="entry name" value="ECH_1"/>
    <property type="match status" value="1"/>
</dbReference>
<dbReference type="RefSeq" id="WP_367917730.1">
    <property type="nucleotide sequence ID" value="NZ_BAABAC010000005.1"/>
</dbReference>
<accession>A0ABW3VV53</accession>
<dbReference type="PANTHER" id="PTHR11941">
    <property type="entry name" value="ENOYL-COA HYDRATASE-RELATED"/>
    <property type="match status" value="1"/>
</dbReference>
<dbReference type="InterPro" id="IPR001753">
    <property type="entry name" value="Enoyl-CoA_hydra/iso"/>
</dbReference>
<gene>
    <name evidence="3" type="ORF">ACFQ3F_03225</name>
</gene>
<dbReference type="SUPFAM" id="SSF52096">
    <property type="entry name" value="ClpP/crotonase"/>
    <property type="match status" value="1"/>
</dbReference>
<dbReference type="InterPro" id="IPR018376">
    <property type="entry name" value="Enoyl-CoA_hyd/isom_CS"/>
</dbReference>
<keyword evidence="4" id="KW-1185">Reference proteome</keyword>
<dbReference type="EMBL" id="JBHTLX010000005">
    <property type="protein sequence ID" value="MFD1246792.1"/>
    <property type="molecule type" value="Genomic_DNA"/>
</dbReference>
<sequence length="275" mass="29238">MTADVAVDPSLVRSSYLSLEGGSTLALLTLDRAEQMNPLDHPSVLALRDAIESALARDDVRAIALTGAGRAFSAGGDMKKYLQLQGDRHAFTRFLLDLHGVFDSLATCRVPTIALVNGIAIAGGMELVLACDVAFAAQSARIGDAHLPFGQMGGGGVLSRLPRRVGSHRARELIFSGRILPADEAAAWGLVNRVVPDADLIAAAVDLGNDIARKSPLAVANVKRVLAQIDFHGLGLDDALAFEREVTIDYCLDSQDAREGLEAFSAKRRPEFRGV</sequence>
<dbReference type="CDD" id="cd06558">
    <property type="entry name" value="crotonase-like"/>
    <property type="match status" value="1"/>
</dbReference>
<evidence type="ECO:0000256" key="2">
    <source>
        <dbReference type="RuleBase" id="RU003707"/>
    </source>
</evidence>
<dbReference type="InterPro" id="IPR029045">
    <property type="entry name" value="ClpP/crotonase-like_dom_sf"/>
</dbReference>
<comment type="caution">
    <text evidence="3">The sequence shown here is derived from an EMBL/GenBank/DDBJ whole genome shotgun (WGS) entry which is preliminary data.</text>
</comment>